<comment type="caution">
    <text evidence="1">The sequence shown here is derived from an EMBL/GenBank/DDBJ whole genome shotgun (WGS) entry which is preliminary data.</text>
</comment>
<evidence type="ECO:0000313" key="1">
    <source>
        <dbReference type="EMBL" id="GAF99906.1"/>
    </source>
</evidence>
<proteinExistence type="predicted"/>
<sequence length="106" mass="12205">MAYWEVRVPFEGKATIAIESAKKPTVSEINVYLQRGNFDRGLPRFSITKSNIDKIDEREFKRAKKRMKAEDTVIDGVETLLEELDSIEKTFKRRGNNGNKVRIQGS</sequence>
<dbReference type="EMBL" id="BARS01027594">
    <property type="protein sequence ID" value="GAF99906.1"/>
    <property type="molecule type" value="Genomic_DNA"/>
</dbReference>
<organism evidence="1">
    <name type="scientific">marine sediment metagenome</name>
    <dbReference type="NCBI Taxonomy" id="412755"/>
    <lineage>
        <taxon>unclassified sequences</taxon>
        <taxon>metagenomes</taxon>
        <taxon>ecological metagenomes</taxon>
    </lineage>
</organism>
<accession>X0UKU6</accession>
<name>X0UKU6_9ZZZZ</name>
<gene>
    <name evidence="1" type="ORF">S01H1_43319</name>
</gene>
<dbReference type="AlphaFoldDB" id="X0UKU6"/>
<reference evidence="1" key="1">
    <citation type="journal article" date="2014" name="Front. Microbiol.">
        <title>High frequency of phylogenetically diverse reductive dehalogenase-homologous genes in deep subseafloor sedimentary metagenomes.</title>
        <authorList>
            <person name="Kawai M."/>
            <person name="Futagami T."/>
            <person name="Toyoda A."/>
            <person name="Takaki Y."/>
            <person name="Nishi S."/>
            <person name="Hori S."/>
            <person name="Arai W."/>
            <person name="Tsubouchi T."/>
            <person name="Morono Y."/>
            <person name="Uchiyama I."/>
            <person name="Ito T."/>
            <person name="Fujiyama A."/>
            <person name="Inagaki F."/>
            <person name="Takami H."/>
        </authorList>
    </citation>
    <scope>NUCLEOTIDE SEQUENCE</scope>
    <source>
        <strain evidence="1">Expedition CK06-06</strain>
    </source>
</reference>
<protein>
    <submittedName>
        <fullName evidence="1">Uncharacterized protein</fullName>
    </submittedName>
</protein>